<reference evidence="9 10" key="1">
    <citation type="submission" date="2024-02" db="EMBL/GenBank/DDBJ databases">
        <authorList>
            <person name="Daric V."/>
            <person name="Darras S."/>
        </authorList>
    </citation>
    <scope>NUCLEOTIDE SEQUENCE [LARGE SCALE GENOMIC DNA]</scope>
</reference>
<feature type="domain" description="Prenylcysteine lyase" evidence="8">
    <location>
        <begin position="159"/>
        <end position="514"/>
    </location>
</feature>
<keyword evidence="4" id="KW-0732">Signal</keyword>
<dbReference type="InterPro" id="IPR017046">
    <property type="entry name" value="Prenylcysteine_Oxase1"/>
</dbReference>
<dbReference type="PANTHER" id="PTHR15944">
    <property type="entry name" value="FARNESYLCYSTEINE LYASE"/>
    <property type="match status" value="1"/>
</dbReference>
<gene>
    <name evidence="9" type="ORF">CVLEPA_LOCUS18182</name>
</gene>
<evidence type="ECO:0000313" key="10">
    <source>
        <dbReference type="Proteomes" id="UP001642483"/>
    </source>
</evidence>
<organism evidence="9 10">
    <name type="scientific">Clavelina lepadiformis</name>
    <name type="common">Light-bulb sea squirt</name>
    <name type="synonym">Ascidia lepadiformis</name>
    <dbReference type="NCBI Taxonomy" id="159417"/>
    <lineage>
        <taxon>Eukaryota</taxon>
        <taxon>Metazoa</taxon>
        <taxon>Chordata</taxon>
        <taxon>Tunicata</taxon>
        <taxon>Ascidiacea</taxon>
        <taxon>Aplousobranchia</taxon>
        <taxon>Clavelinidae</taxon>
        <taxon>Clavelina</taxon>
    </lineage>
</organism>
<comment type="similarity">
    <text evidence="2">Belongs to the prenylcysteine oxidase family.</text>
</comment>
<dbReference type="EMBL" id="CAWYQH010000102">
    <property type="protein sequence ID" value="CAK8686230.1"/>
    <property type="molecule type" value="Genomic_DNA"/>
</dbReference>
<dbReference type="InterPro" id="IPR010795">
    <property type="entry name" value="Prenylcys_lyase"/>
</dbReference>
<keyword evidence="5" id="KW-0274">FAD</keyword>
<dbReference type="SUPFAM" id="SSF51905">
    <property type="entry name" value="FAD/NAD(P)-binding domain"/>
    <property type="match status" value="1"/>
</dbReference>
<dbReference type="PANTHER" id="PTHR15944:SF0">
    <property type="entry name" value="PRENYLCYSTEINE LYASE DOMAIN-CONTAINING PROTEIN"/>
    <property type="match status" value="1"/>
</dbReference>
<dbReference type="Proteomes" id="UP001642483">
    <property type="component" value="Unassembled WGS sequence"/>
</dbReference>
<dbReference type="Pfam" id="PF07156">
    <property type="entry name" value="Prenylcys_lyase"/>
    <property type="match status" value="1"/>
</dbReference>
<keyword evidence="6" id="KW-0560">Oxidoreductase</keyword>
<name>A0ABP0G3W8_CLALP</name>
<evidence type="ECO:0000256" key="4">
    <source>
        <dbReference type="ARBA" id="ARBA00022729"/>
    </source>
</evidence>
<evidence type="ECO:0000259" key="8">
    <source>
        <dbReference type="Pfam" id="PF07156"/>
    </source>
</evidence>
<evidence type="ECO:0000256" key="5">
    <source>
        <dbReference type="ARBA" id="ARBA00022827"/>
    </source>
</evidence>
<evidence type="ECO:0000256" key="3">
    <source>
        <dbReference type="ARBA" id="ARBA00022630"/>
    </source>
</evidence>
<dbReference type="Gene3D" id="3.50.50.60">
    <property type="entry name" value="FAD/NAD(P)-binding domain"/>
    <property type="match status" value="1"/>
</dbReference>
<keyword evidence="3" id="KW-0285">Flavoprotein</keyword>
<comment type="cofactor">
    <cofactor evidence="1">
        <name>FAD</name>
        <dbReference type="ChEBI" id="CHEBI:57692"/>
    </cofactor>
</comment>
<evidence type="ECO:0000256" key="7">
    <source>
        <dbReference type="ARBA" id="ARBA00023180"/>
    </source>
</evidence>
<evidence type="ECO:0000256" key="2">
    <source>
        <dbReference type="ARBA" id="ARBA00009967"/>
    </source>
</evidence>
<evidence type="ECO:0000313" key="9">
    <source>
        <dbReference type="EMBL" id="CAK8686230.1"/>
    </source>
</evidence>
<comment type="caution">
    <text evidence="9">The sequence shown here is derived from an EMBL/GenBank/DDBJ whole genome shotgun (WGS) entry which is preliminary data.</text>
</comment>
<accession>A0ABP0G3W8</accession>
<dbReference type="InterPro" id="IPR036188">
    <property type="entry name" value="FAD/NAD-bd_sf"/>
</dbReference>
<keyword evidence="10" id="KW-1185">Reference proteome</keyword>
<proteinExistence type="inferred from homology"/>
<protein>
    <recommendedName>
        <fullName evidence="8">Prenylcysteine lyase domain-containing protein</fullName>
    </recommendedName>
</protein>
<dbReference type="Pfam" id="PF13450">
    <property type="entry name" value="NAD_binding_8"/>
    <property type="match status" value="1"/>
</dbReference>
<evidence type="ECO:0000256" key="6">
    <source>
        <dbReference type="ARBA" id="ARBA00023002"/>
    </source>
</evidence>
<sequence length="530" mass="58643">MMIGKWFKLKSTIVGVISLLLIGAGFTSFSEAGSTDDVDLKSTSFIASLKNDARMKARRPPQRVAVVGGGIGGSSATYFLRHLFGNDVKVDLFEPSGRLCGRVATVDVAGRSYESGGSVIHDKNFYAKAIAKNFGLKEVNDDTGNGRLGFFDGEEYVLETSPWYLITLFRMLWAFGLDLFRLKSVESEFMNKFIGIYNLHKQGQSFSSVKDLLHATGGDTFVNSTEITSCKLFREKGIGDRMIDWLVNGGLRANYGQDCHVNGFVGCVSMAGIQSTLWAVDGGNKQLCEKLVESSKCNVLSERVTTVRKTSTGRFSVDTENTTNRFYDLVVITTPINRDKSKIDVSGACGEGVAVPSATEDKRHYRRTVATFVKGKLNRTLFNCDSLQSCPESSLMTNGNLFYRSVGLHVPVNFDPKKGDTIETGVYKVFSTSSLSNEQIATLFEGHSEVKEVDWFAYPQYQPPDRLETFVLNKEGLYYVSPVEWAASAIEMSLISAKNVALLAFNNWYGIEENIYARGKNQNIKDKSEL</sequence>
<evidence type="ECO:0000256" key="1">
    <source>
        <dbReference type="ARBA" id="ARBA00001974"/>
    </source>
</evidence>
<keyword evidence="7" id="KW-0325">Glycoprotein</keyword>